<dbReference type="PANTHER" id="PTHR33541">
    <property type="entry name" value="PROTEIN BIG GRAIN 1-LIKE A-RELATED"/>
    <property type="match status" value="1"/>
</dbReference>
<dbReference type="STRING" id="40148.A0A0E0BA52"/>
<evidence type="ECO:0000313" key="8">
    <source>
        <dbReference type="EnsemblPlants" id="OGLUM10G08800.1"/>
    </source>
</evidence>
<evidence type="ECO:0008006" key="10">
    <source>
        <dbReference type="Google" id="ProtNLM"/>
    </source>
</evidence>
<name>A0A0E0BA52_9ORYZ</name>
<evidence type="ECO:0000256" key="4">
    <source>
        <dbReference type="ARBA" id="ARBA00022475"/>
    </source>
</evidence>
<dbReference type="AlphaFoldDB" id="A0A0E0BA52"/>
<dbReference type="Proteomes" id="UP000026961">
    <property type="component" value="Chromosome 10"/>
</dbReference>
<feature type="compositionally biased region" description="Low complexity" evidence="7">
    <location>
        <begin position="150"/>
        <end position="163"/>
    </location>
</feature>
<keyword evidence="3" id="KW-0813">Transport</keyword>
<dbReference type="HOGENOM" id="CLU_048356_0_0_1"/>
<reference evidence="8" key="1">
    <citation type="submission" date="2015-04" db="UniProtKB">
        <authorList>
            <consortium name="EnsemblPlants"/>
        </authorList>
    </citation>
    <scope>IDENTIFICATION</scope>
</reference>
<dbReference type="EnsemblPlants" id="OGLUM10G08800.1">
    <property type="protein sequence ID" value="OGLUM10G08800.1"/>
    <property type="gene ID" value="OGLUM10G08800"/>
</dbReference>
<evidence type="ECO:0000256" key="3">
    <source>
        <dbReference type="ARBA" id="ARBA00022448"/>
    </source>
</evidence>
<dbReference type="Gramene" id="OGLUM10G08800.1">
    <property type="protein sequence ID" value="OGLUM10G08800.1"/>
    <property type="gene ID" value="OGLUM10G08800"/>
</dbReference>
<feature type="region of interest" description="Disordered" evidence="7">
    <location>
        <begin position="120"/>
        <end position="163"/>
    </location>
</feature>
<evidence type="ECO:0000313" key="9">
    <source>
        <dbReference type="Proteomes" id="UP000026961"/>
    </source>
</evidence>
<feature type="compositionally biased region" description="Low complexity" evidence="7">
    <location>
        <begin position="218"/>
        <end position="230"/>
    </location>
</feature>
<evidence type="ECO:0000256" key="7">
    <source>
        <dbReference type="SAM" id="MobiDB-lite"/>
    </source>
</evidence>
<keyword evidence="6" id="KW-0927">Auxin signaling pathway</keyword>
<organism evidence="8">
    <name type="scientific">Oryza glumipatula</name>
    <dbReference type="NCBI Taxonomy" id="40148"/>
    <lineage>
        <taxon>Eukaryota</taxon>
        <taxon>Viridiplantae</taxon>
        <taxon>Streptophyta</taxon>
        <taxon>Embryophyta</taxon>
        <taxon>Tracheophyta</taxon>
        <taxon>Spermatophyta</taxon>
        <taxon>Magnoliopsida</taxon>
        <taxon>Liliopsida</taxon>
        <taxon>Poales</taxon>
        <taxon>Poaceae</taxon>
        <taxon>BOP clade</taxon>
        <taxon>Oryzoideae</taxon>
        <taxon>Oryzeae</taxon>
        <taxon>Oryzinae</taxon>
        <taxon>Oryza</taxon>
    </lineage>
</organism>
<protein>
    <recommendedName>
        <fullName evidence="10">Protein BIG GRAIN 1-like</fullName>
    </recommendedName>
</protein>
<feature type="region of interest" description="Disordered" evidence="7">
    <location>
        <begin position="1"/>
        <end position="32"/>
    </location>
</feature>
<evidence type="ECO:0000256" key="6">
    <source>
        <dbReference type="ARBA" id="ARBA00023294"/>
    </source>
</evidence>
<comment type="subcellular location">
    <subcellularLocation>
        <location evidence="1">Cell membrane</location>
    </subcellularLocation>
</comment>
<evidence type="ECO:0000256" key="1">
    <source>
        <dbReference type="ARBA" id="ARBA00004236"/>
    </source>
</evidence>
<keyword evidence="4" id="KW-1003">Cell membrane</keyword>
<proteinExistence type="inferred from homology"/>
<comment type="similarity">
    <text evidence="2">Belongs to the BIG GRAIN 1 (BG1) plant protein family.</text>
</comment>
<dbReference type="InterPro" id="IPR039621">
    <property type="entry name" value="BG1-like"/>
</dbReference>
<dbReference type="PANTHER" id="PTHR33541:SF9">
    <property type="entry name" value="PROTEIN BIG GRAIN 1-LIKE"/>
    <property type="match status" value="1"/>
</dbReference>
<dbReference type="GO" id="GO:0005886">
    <property type="term" value="C:plasma membrane"/>
    <property type="evidence" value="ECO:0007669"/>
    <property type="project" value="UniProtKB-SubCell"/>
</dbReference>
<evidence type="ECO:0000256" key="2">
    <source>
        <dbReference type="ARBA" id="ARBA00010067"/>
    </source>
</evidence>
<accession>A0A0E0BA52</accession>
<feature type="compositionally biased region" description="Basic and acidic residues" evidence="7">
    <location>
        <begin position="137"/>
        <end position="146"/>
    </location>
</feature>
<keyword evidence="5" id="KW-0472">Membrane</keyword>
<dbReference type="eggNOG" id="ENOG502R58U">
    <property type="taxonomic scope" value="Eukaryota"/>
</dbReference>
<dbReference type="GO" id="GO:0009734">
    <property type="term" value="P:auxin-activated signaling pathway"/>
    <property type="evidence" value="ECO:0007669"/>
    <property type="project" value="UniProtKB-KW"/>
</dbReference>
<evidence type="ECO:0000256" key="5">
    <source>
        <dbReference type="ARBA" id="ARBA00023136"/>
    </source>
</evidence>
<feature type="region of interest" description="Disordered" evidence="7">
    <location>
        <begin position="42"/>
        <end position="61"/>
    </location>
</feature>
<feature type="region of interest" description="Disordered" evidence="7">
    <location>
        <begin position="179"/>
        <end position="235"/>
    </location>
</feature>
<reference evidence="8" key="2">
    <citation type="submission" date="2018-05" db="EMBL/GenBank/DDBJ databases">
        <title>OgluRS3 (Oryza glumaepatula Reference Sequence Version 3).</title>
        <authorList>
            <person name="Zhang J."/>
            <person name="Kudrna D."/>
            <person name="Lee S."/>
            <person name="Talag J."/>
            <person name="Welchert J."/>
            <person name="Wing R.A."/>
        </authorList>
    </citation>
    <scope>NUCLEOTIDE SEQUENCE [LARGE SCALE GENOMIC DNA]</scope>
</reference>
<sequence length="337" mass="35810">MRDMEMRWAAPAPAARGRGRARRRAPDQPSFSSTLLDAICDSMDEGGEDGRTRNAASAAAKKRQEAANSYHYYYCYKPSLAASYRAAPALGSTADCPGRGYFSSSEVEYSLRRLRPIRTSAAGGAGDGAAVARKQRHEQPDVEKTAKTKPGSASARACRRPASPGARLASLLNSIFSGKRPSAQRPACSPDHPDPACSTAPPSSSSSYARRPCHAKTPRTPTTTTTTARARPSRSRTVRFLDIDGKVAVAAAVAGCRRIPVMEVEADTDDGGEESSDASSDLFELDSLAAIAPAGGRDGSYGDELPVYGTTGVGIRRDIGRRRPYGHAPCRSWSRAV</sequence>
<keyword evidence="9" id="KW-1185">Reference proteome</keyword>
<feature type="compositionally biased region" description="Low complexity" evidence="7">
    <location>
        <begin position="195"/>
        <end position="209"/>
    </location>
</feature>